<dbReference type="Proteomes" id="UP000037035">
    <property type="component" value="Unassembled WGS sequence"/>
</dbReference>
<dbReference type="VEuPathDB" id="FungiDB:VP01_14574g1"/>
<keyword evidence="2" id="KW-1185">Reference proteome</keyword>
<reference evidence="1 2" key="1">
    <citation type="submission" date="2015-08" db="EMBL/GenBank/DDBJ databases">
        <title>Next Generation Sequencing and Analysis of the Genome of Puccinia sorghi L Schw, the Causal Agent of Maize Common Rust.</title>
        <authorList>
            <person name="Rochi L."/>
            <person name="Burguener G."/>
            <person name="Darino M."/>
            <person name="Turjanski A."/>
            <person name="Kreff E."/>
            <person name="Dieguez M.J."/>
            <person name="Sacco F."/>
        </authorList>
    </citation>
    <scope>NUCLEOTIDE SEQUENCE [LARGE SCALE GENOMIC DNA]</scope>
    <source>
        <strain evidence="1 2">RO10H11247</strain>
    </source>
</reference>
<comment type="caution">
    <text evidence="1">The sequence shown here is derived from an EMBL/GenBank/DDBJ whole genome shotgun (WGS) entry which is preliminary data.</text>
</comment>
<proteinExistence type="predicted"/>
<dbReference type="AlphaFoldDB" id="A0A0L6VLS6"/>
<protein>
    <submittedName>
        <fullName evidence="1">Putative signal peptide protein</fullName>
    </submittedName>
</protein>
<gene>
    <name evidence="1" type="ORF">VP01_14574g1</name>
</gene>
<evidence type="ECO:0000313" key="2">
    <source>
        <dbReference type="Proteomes" id="UP000037035"/>
    </source>
</evidence>
<accession>A0A0L6VLS6</accession>
<sequence length="35" mass="3777">IGYGMELVPSVVRLLLIKLIGFTQRPPKAGILLGL</sequence>
<organism evidence="1 2">
    <name type="scientific">Puccinia sorghi</name>
    <dbReference type="NCBI Taxonomy" id="27349"/>
    <lineage>
        <taxon>Eukaryota</taxon>
        <taxon>Fungi</taxon>
        <taxon>Dikarya</taxon>
        <taxon>Basidiomycota</taxon>
        <taxon>Pucciniomycotina</taxon>
        <taxon>Pucciniomycetes</taxon>
        <taxon>Pucciniales</taxon>
        <taxon>Pucciniaceae</taxon>
        <taxon>Puccinia</taxon>
    </lineage>
</organism>
<feature type="non-terminal residue" evidence="1">
    <location>
        <position position="35"/>
    </location>
</feature>
<evidence type="ECO:0000313" key="1">
    <source>
        <dbReference type="EMBL" id="KNZ61070.1"/>
    </source>
</evidence>
<name>A0A0L6VLS6_9BASI</name>
<feature type="non-terminal residue" evidence="1">
    <location>
        <position position="1"/>
    </location>
</feature>
<dbReference type="EMBL" id="LAVV01005081">
    <property type="protein sequence ID" value="KNZ61070.1"/>
    <property type="molecule type" value="Genomic_DNA"/>
</dbReference>